<evidence type="ECO:0000313" key="3">
    <source>
        <dbReference type="Proteomes" id="UP001530377"/>
    </source>
</evidence>
<reference evidence="2 3" key="1">
    <citation type="submission" date="2024-10" db="EMBL/GenBank/DDBJ databases">
        <title>Updated reference genomes for cyclostephanoid diatoms.</title>
        <authorList>
            <person name="Roberts W.R."/>
            <person name="Alverson A.J."/>
        </authorList>
    </citation>
    <scope>NUCLEOTIDE SEQUENCE [LARGE SCALE GENOMIC DNA]</scope>
    <source>
        <strain evidence="2 3">AJA228-03</strain>
    </source>
</reference>
<evidence type="ECO:0000313" key="2">
    <source>
        <dbReference type="EMBL" id="KAL3809216.1"/>
    </source>
</evidence>
<dbReference type="EMBL" id="JALLPB020000428">
    <property type="protein sequence ID" value="KAL3809216.1"/>
    <property type="molecule type" value="Genomic_DNA"/>
</dbReference>
<protein>
    <submittedName>
        <fullName evidence="2">Uncharacterized protein</fullName>
    </submittedName>
</protein>
<keyword evidence="3" id="KW-1185">Reference proteome</keyword>
<dbReference type="Proteomes" id="UP001530377">
    <property type="component" value="Unassembled WGS sequence"/>
</dbReference>
<gene>
    <name evidence="2" type="ORF">ACHAXA_005423</name>
</gene>
<proteinExistence type="predicted"/>
<name>A0ABD3RFS3_9STRA</name>
<evidence type="ECO:0000256" key="1">
    <source>
        <dbReference type="SAM" id="MobiDB-lite"/>
    </source>
</evidence>
<comment type="caution">
    <text evidence="2">The sequence shown here is derived from an EMBL/GenBank/DDBJ whole genome shotgun (WGS) entry which is preliminary data.</text>
</comment>
<dbReference type="AlphaFoldDB" id="A0ABD3RFS3"/>
<accession>A0ABD3RFS3</accession>
<organism evidence="2 3">
    <name type="scientific">Cyclostephanos tholiformis</name>
    <dbReference type="NCBI Taxonomy" id="382380"/>
    <lineage>
        <taxon>Eukaryota</taxon>
        <taxon>Sar</taxon>
        <taxon>Stramenopiles</taxon>
        <taxon>Ochrophyta</taxon>
        <taxon>Bacillariophyta</taxon>
        <taxon>Coscinodiscophyceae</taxon>
        <taxon>Thalassiosirophycidae</taxon>
        <taxon>Stephanodiscales</taxon>
        <taxon>Stephanodiscaceae</taxon>
        <taxon>Cyclostephanos</taxon>
    </lineage>
</organism>
<sequence length="89" mass="9594">MDEAIDHYKVVLLGEGEEESDDRSASVPSSPCTYRQPARPFSMVPSSAGRVGKTSILLRCVGNTYDASCPSTLLTGISSRGARHHRGRN</sequence>
<feature type="region of interest" description="Disordered" evidence="1">
    <location>
        <begin position="13"/>
        <end position="33"/>
    </location>
</feature>